<evidence type="ECO:0000313" key="17">
    <source>
        <dbReference type="Proteomes" id="UP000439123"/>
    </source>
</evidence>
<evidence type="ECO:0000256" key="5">
    <source>
        <dbReference type="ARBA" id="ARBA00022989"/>
    </source>
</evidence>
<sequence>MEPEIITEAQTWLVNNQGLLIEYGVNIAAALLTLLVGYIAANLISGGVVKVMQARKLDTTVTHFVGSILKYAILVFVVIAALGRVGVQTASFVAIIGAAGLAIGLALQGSLSNFAAGFLLIIFRPIKAGEFIEVAGTAGVVQSVQLFTTTLTSGDNKMVVVPNSAILNGTIVNYSRMDTRRVDMTFGIGYGSDLRKAKQILERLVSEEPRILKDPAATIAVAALADSSVNIVVRPWVKTADYWGVWFDFHEKVKLTFDAEGIEIPFPQMVMHMQKPQA</sequence>
<keyword evidence="3" id="KW-1003">Cell membrane</keyword>
<dbReference type="EMBL" id="JANLFC010000071">
    <property type="protein sequence ID" value="MCR4450580.1"/>
    <property type="molecule type" value="Genomic_DNA"/>
</dbReference>
<dbReference type="eggNOG" id="COG0668">
    <property type="taxonomic scope" value="Bacteria"/>
</dbReference>
<evidence type="ECO:0000259" key="8">
    <source>
        <dbReference type="Pfam" id="PF00924"/>
    </source>
</evidence>
<evidence type="ECO:0000256" key="4">
    <source>
        <dbReference type="ARBA" id="ARBA00022692"/>
    </source>
</evidence>
<evidence type="ECO:0000313" key="15">
    <source>
        <dbReference type="Proteomes" id="UP000076809"/>
    </source>
</evidence>
<dbReference type="InterPro" id="IPR011066">
    <property type="entry name" value="MscS_channel_C_sf"/>
</dbReference>
<dbReference type="Proteomes" id="UP001204061">
    <property type="component" value="Unassembled WGS sequence"/>
</dbReference>
<dbReference type="Pfam" id="PF21088">
    <property type="entry name" value="MS_channel_1st"/>
    <property type="match status" value="1"/>
</dbReference>
<reference evidence="11 15" key="1">
    <citation type="journal article" date="2016" name="J. Clin. Microbiol.">
        <title>Detection and Whole-Genome Sequencing of Carbapenemase-Producing Aeromonas hydrophila Isolates from Routine Perirectal Surveillance Culture.</title>
        <authorList>
            <person name="Hughes H.Y."/>
            <person name="Conlan S.P."/>
            <person name="Lau A.F."/>
            <person name="Dekker J.P."/>
            <person name="Michelin A.V."/>
            <person name="Youn J.H."/>
            <person name="Henderson D.K."/>
            <person name="Frank K.M."/>
            <person name="Segre J.A."/>
            <person name="Palmore T.N."/>
        </authorList>
    </citation>
    <scope>NUCLEOTIDE SEQUENCE [LARGE SCALE GENOMIC DNA]</scope>
    <source>
        <strain evidence="11 15">AVNIH1</strain>
    </source>
</reference>
<feature type="transmembrane region" description="Helical" evidence="7">
    <location>
        <begin position="61"/>
        <end position="82"/>
    </location>
</feature>
<dbReference type="InterPro" id="IPR049278">
    <property type="entry name" value="MS_channel_C"/>
</dbReference>
<keyword evidence="7" id="KW-0813">Transport</keyword>
<dbReference type="OMA" id="FTIRVWA"/>
<accession>A0A0T6RF38</accession>
<dbReference type="Gene3D" id="3.30.70.100">
    <property type="match status" value="1"/>
</dbReference>
<dbReference type="EMBL" id="CP014774">
    <property type="protein sequence ID" value="ANB53328.1"/>
    <property type="molecule type" value="Genomic_DNA"/>
</dbReference>
<keyword evidence="5 7" id="KW-1133">Transmembrane helix</keyword>
<comment type="subunit">
    <text evidence="7">Homoheptamer.</text>
</comment>
<accession>A0A653LBI0</accession>
<keyword evidence="4 7" id="KW-0812">Transmembrane</keyword>
<feature type="transmembrane region" description="Helical" evidence="7">
    <location>
        <begin position="94"/>
        <end position="123"/>
    </location>
</feature>
<organism evidence="14 17">
    <name type="scientific">Aeromonas veronii</name>
    <dbReference type="NCBI Taxonomy" id="654"/>
    <lineage>
        <taxon>Bacteria</taxon>
        <taxon>Pseudomonadati</taxon>
        <taxon>Pseudomonadota</taxon>
        <taxon>Gammaproteobacteria</taxon>
        <taxon>Aeromonadales</taxon>
        <taxon>Aeromonadaceae</taxon>
        <taxon>Aeromonas</taxon>
    </lineage>
</organism>
<comment type="subcellular location">
    <subcellularLocation>
        <location evidence="7">Cell inner membrane</location>
        <topology evidence="7">Multi-pass membrane protein</topology>
    </subcellularLocation>
    <subcellularLocation>
        <location evidence="1">Cell membrane</location>
        <topology evidence="1">Multi-pass membrane protein</topology>
    </subcellularLocation>
</comment>
<evidence type="ECO:0000256" key="6">
    <source>
        <dbReference type="ARBA" id="ARBA00023136"/>
    </source>
</evidence>
<evidence type="ECO:0000256" key="7">
    <source>
        <dbReference type="RuleBase" id="RU369025"/>
    </source>
</evidence>
<evidence type="ECO:0000256" key="3">
    <source>
        <dbReference type="ARBA" id="ARBA00022475"/>
    </source>
</evidence>
<dbReference type="EMBL" id="PZKL01000026">
    <property type="protein sequence ID" value="PTH81077.1"/>
    <property type="molecule type" value="Genomic_DNA"/>
</dbReference>
<dbReference type="AlphaFoldDB" id="A0A0T6RF38"/>
<protein>
    <recommendedName>
        <fullName evidence="7">Small-conductance mechanosensitive channel</fullName>
    </recommendedName>
</protein>
<dbReference type="GO" id="GO:0005886">
    <property type="term" value="C:plasma membrane"/>
    <property type="evidence" value="ECO:0007669"/>
    <property type="project" value="UniProtKB-SubCell"/>
</dbReference>
<keyword evidence="7" id="KW-0406">Ion transport</keyword>
<dbReference type="PANTHER" id="PTHR30221:SF1">
    <property type="entry name" value="SMALL-CONDUCTANCE MECHANOSENSITIVE CHANNEL"/>
    <property type="match status" value="1"/>
</dbReference>
<proteinExistence type="inferred from homology"/>
<dbReference type="Gene3D" id="2.30.30.60">
    <property type="match status" value="1"/>
</dbReference>
<dbReference type="InterPro" id="IPR006685">
    <property type="entry name" value="MscS_channel_2nd"/>
</dbReference>
<evidence type="ECO:0000256" key="2">
    <source>
        <dbReference type="ARBA" id="ARBA00008017"/>
    </source>
</evidence>
<dbReference type="GO" id="GO:0008381">
    <property type="term" value="F:mechanosensitive monoatomic ion channel activity"/>
    <property type="evidence" value="ECO:0007669"/>
    <property type="project" value="InterPro"/>
</dbReference>
<dbReference type="InterPro" id="IPR011014">
    <property type="entry name" value="MscS_channel_TM-2"/>
</dbReference>
<reference evidence="13 16" key="2">
    <citation type="submission" date="2018-03" db="EMBL/GenBank/DDBJ databases">
        <title>Aeromonas veronii whole genome sequencing and analysis.</title>
        <authorList>
            <person name="Xie H."/>
            <person name="Liu T."/>
            <person name="Wang K."/>
        </authorList>
    </citation>
    <scope>NUCLEOTIDE SEQUENCE [LARGE SCALE GENOMIC DNA]</scope>
    <source>
        <strain evidence="13 16">XH.VA.1</strain>
    </source>
</reference>
<dbReference type="KEGG" id="avo:AMS64_01020"/>
<evidence type="ECO:0000313" key="14">
    <source>
        <dbReference type="EMBL" id="VXA88701.1"/>
    </source>
</evidence>
<dbReference type="Proteomes" id="UP000076809">
    <property type="component" value="Chromosome"/>
</dbReference>
<feature type="domain" description="Mechanosensitive ion channel MscS C-terminal" evidence="9">
    <location>
        <begin position="182"/>
        <end position="264"/>
    </location>
</feature>
<feature type="domain" description="Mechanosensitive ion channel MscS" evidence="8">
    <location>
        <begin position="110"/>
        <end position="176"/>
    </location>
</feature>
<evidence type="ECO:0000313" key="11">
    <source>
        <dbReference type="EMBL" id="ANB53328.1"/>
    </source>
</evidence>
<feature type="transmembrane region" description="Helical" evidence="7">
    <location>
        <begin position="27"/>
        <end position="49"/>
    </location>
</feature>
<evidence type="ECO:0000259" key="9">
    <source>
        <dbReference type="Pfam" id="PF21082"/>
    </source>
</evidence>
<keyword evidence="6 7" id="KW-0472">Membrane</keyword>
<dbReference type="OrthoDB" id="9809206at2"/>
<dbReference type="RefSeq" id="WP_005339493.1">
    <property type="nucleotide sequence ID" value="NZ_AP022281.1"/>
</dbReference>
<keyword evidence="7" id="KW-0997">Cell inner membrane</keyword>
<gene>
    <name evidence="14" type="primary">mscS</name>
    <name evidence="14" type="ORF">AERO8C_70329</name>
    <name evidence="13" type="ORF">DAA48_11060</name>
    <name evidence="12" type="ORF">NS965_19550</name>
    <name evidence="11" type="ORF">WM43_11975</name>
</gene>
<dbReference type="Gene3D" id="1.10.287.1260">
    <property type="match status" value="1"/>
</dbReference>
<dbReference type="SUPFAM" id="SSF82689">
    <property type="entry name" value="Mechanosensitive channel protein MscS (YggB), C-terminal domain"/>
    <property type="match status" value="1"/>
</dbReference>
<comment type="function">
    <text evidence="7">Mechanosensitive channel that participates in the regulation of osmotic pressure changes within the cell, opening in response to stretch forces in the membrane lipid bilayer, without the need for other proteins. Contributes to normal resistance to hypoosmotic shock. Forms an ion channel of 1.0 nanosiemens conductance with a slight preference for anions.</text>
</comment>
<reference evidence="14 17" key="3">
    <citation type="submission" date="2019-10" db="EMBL/GenBank/DDBJ databases">
        <authorList>
            <person name="Karimi E."/>
        </authorList>
    </citation>
    <scope>NUCLEOTIDE SEQUENCE [LARGE SCALE GENOMIC DNA]</scope>
    <source>
        <strain evidence="14">Aeromonas sp. 8C</strain>
    </source>
</reference>
<dbReference type="InterPro" id="IPR023408">
    <property type="entry name" value="MscS_beta-dom_sf"/>
</dbReference>
<comment type="similarity">
    <text evidence="2 7">Belongs to the MscS (TC 1.A.23) family.</text>
</comment>
<dbReference type="STRING" id="654.AMS64_01020"/>
<dbReference type="Pfam" id="PF21082">
    <property type="entry name" value="MS_channel_3rd"/>
    <property type="match status" value="1"/>
</dbReference>
<comment type="caution">
    <text evidence="7">Lacks conserved residue(s) required for the propagation of feature annotation.</text>
</comment>
<dbReference type="Proteomes" id="UP000439123">
    <property type="component" value="Unassembled WGS sequence"/>
</dbReference>
<evidence type="ECO:0000313" key="13">
    <source>
        <dbReference type="EMBL" id="PTH81077.1"/>
    </source>
</evidence>
<dbReference type="Pfam" id="PF05552">
    <property type="entry name" value="MS_channel_1st_1"/>
    <property type="match status" value="1"/>
</dbReference>
<reference evidence="12" key="4">
    <citation type="submission" date="2022-08" db="EMBL/GenBank/DDBJ databases">
        <title>A global survey of hypervirulent Aeromonas hydrophila identified this emerging pathogen in farmed fish in the lower Mekong River basin.</title>
        <authorList>
            <person name="Xu T."/>
            <person name="Rasmussen-Ivey C.R."/>
            <person name="Moen F.S."/>
            <person name="Fernandez Bravo A."/>
            <person name="Lamy B."/>
            <person name="Beaz-Hidalgo R."/>
            <person name="Khan C.D."/>
            <person name="Castro Escarpulli G."/>
            <person name="Yasin I.S.M."/>
            <person name="Figueras M.J."/>
            <person name="Azzam Sayuti M."/>
            <person name="Karim M.M."/>
            <person name="Alam K.M."/>
            <person name="Le T.T.T."/>
            <person name="Thao N.H.P."/>
            <person name="Addo S."/>
            <person name="Duodu S."/>
            <person name="Ali S."/>
            <person name="Mey S."/>
            <person name="Somony T."/>
            <person name="Liles M.R."/>
        </authorList>
    </citation>
    <scope>NUCLEOTIDE SEQUENCE</scope>
    <source>
        <strain evidence="12">0.14</strain>
    </source>
</reference>
<keyword evidence="7" id="KW-0407">Ion channel</keyword>
<dbReference type="GeneID" id="60846098"/>
<dbReference type="InterPro" id="IPR010920">
    <property type="entry name" value="LSM_dom_sf"/>
</dbReference>
<dbReference type="InterPro" id="IPR049142">
    <property type="entry name" value="MS_channel_1st"/>
</dbReference>
<dbReference type="PANTHER" id="PTHR30221">
    <property type="entry name" value="SMALL-CONDUCTANCE MECHANOSENSITIVE CHANNEL"/>
    <property type="match status" value="1"/>
</dbReference>
<evidence type="ECO:0000256" key="1">
    <source>
        <dbReference type="ARBA" id="ARBA00004651"/>
    </source>
</evidence>
<dbReference type="EMBL" id="CABWLC010000020">
    <property type="protein sequence ID" value="VXA88701.1"/>
    <property type="molecule type" value="Genomic_DNA"/>
</dbReference>
<dbReference type="SUPFAM" id="SSF82861">
    <property type="entry name" value="Mechanosensitive channel protein MscS (YggB), transmembrane region"/>
    <property type="match status" value="1"/>
</dbReference>
<name>A0A0T6RF38_AERVE</name>
<dbReference type="Proteomes" id="UP000241986">
    <property type="component" value="Unassembled WGS sequence"/>
</dbReference>
<evidence type="ECO:0000313" key="16">
    <source>
        <dbReference type="Proteomes" id="UP000241986"/>
    </source>
</evidence>
<evidence type="ECO:0000259" key="10">
    <source>
        <dbReference type="Pfam" id="PF21088"/>
    </source>
</evidence>
<dbReference type="InterPro" id="IPR045275">
    <property type="entry name" value="MscS_archaea/bacteria_type"/>
</dbReference>
<evidence type="ECO:0000313" key="12">
    <source>
        <dbReference type="EMBL" id="MCR4450580.1"/>
    </source>
</evidence>
<dbReference type="SUPFAM" id="SSF50182">
    <property type="entry name" value="Sm-like ribonucleoproteins"/>
    <property type="match status" value="1"/>
</dbReference>
<dbReference type="InterPro" id="IPR008910">
    <property type="entry name" value="MSC_TM_helix"/>
</dbReference>
<feature type="domain" description="Mechanosensitive ion channel transmembrane helices 2/3" evidence="10">
    <location>
        <begin position="68"/>
        <end position="108"/>
    </location>
</feature>
<dbReference type="Pfam" id="PF00924">
    <property type="entry name" value="MS_channel_2nd"/>
    <property type="match status" value="1"/>
</dbReference>